<dbReference type="Gene3D" id="1.20.120.50">
    <property type="entry name" value="Hemerythrin-like"/>
    <property type="match status" value="1"/>
</dbReference>
<dbReference type="Pfam" id="PF01814">
    <property type="entry name" value="Hemerythrin"/>
    <property type="match status" value="1"/>
</dbReference>
<evidence type="ECO:0000256" key="2">
    <source>
        <dbReference type="ARBA" id="ARBA00022723"/>
    </source>
</evidence>
<evidence type="ECO:0000313" key="5">
    <source>
        <dbReference type="EMBL" id="AGF56201.1"/>
    </source>
</evidence>
<evidence type="ECO:0000256" key="3">
    <source>
        <dbReference type="ARBA" id="ARBA00023004"/>
    </source>
</evidence>
<gene>
    <name evidence="5" type="ORF">Cspa_c24360</name>
</gene>
<dbReference type="InterPro" id="IPR050669">
    <property type="entry name" value="Hemerythrin"/>
</dbReference>
<dbReference type="PATRIC" id="fig|931276.5.peg.2441"/>
<dbReference type="EMBL" id="CP004121">
    <property type="protein sequence ID" value="AGF56201.1"/>
    <property type="molecule type" value="Genomic_DNA"/>
</dbReference>
<dbReference type="eggNOG" id="COG2703">
    <property type="taxonomic scope" value="Bacteria"/>
</dbReference>
<sequence length="189" mass="22409">MYEILENKNAGLQYNLFKKIHPGFKTFFDDFNEDSLAIMGKKANVNDEIIILFMNSIWDDNLSIGIGNIDRQHKEILNCISELLFFMKQNKSKKVILKAFDETEKFISRHFKEEEAIQKQYKYPKYKTIVKEHRKVLSELDKLKCFVENGSMSPLFVANTYQKMFNGYRRHILELDKEFGEFLLKSIRG</sequence>
<dbReference type="HOGENOM" id="CLU_1432280_0_0_9"/>
<dbReference type="OrthoDB" id="9797092at2"/>
<keyword evidence="3" id="KW-0408">Iron</keyword>
<evidence type="ECO:0000256" key="1">
    <source>
        <dbReference type="ARBA" id="ARBA00010587"/>
    </source>
</evidence>
<dbReference type="InterPro" id="IPR035938">
    <property type="entry name" value="Hemerythrin-like_sf"/>
</dbReference>
<keyword evidence="2" id="KW-0479">Metal-binding</keyword>
<feature type="domain" description="Hemerythrin-like" evidence="4">
    <location>
        <begin position="66"/>
        <end position="180"/>
    </location>
</feature>
<comment type="similarity">
    <text evidence="1">Belongs to the hemerythrin family.</text>
</comment>
<evidence type="ECO:0000259" key="4">
    <source>
        <dbReference type="Pfam" id="PF01814"/>
    </source>
</evidence>
<dbReference type="PANTHER" id="PTHR37164:SF1">
    <property type="entry name" value="BACTERIOHEMERYTHRIN"/>
    <property type="match status" value="1"/>
</dbReference>
<proteinExistence type="inferred from homology"/>
<dbReference type="PANTHER" id="PTHR37164">
    <property type="entry name" value="BACTERIOHEMERYTHRIN"/>
    <property type="match status" value="1"/>
</dbReference>
<dbReference type="Proteomes" id="UP000011728">
    <property type="component" value="Chromosome"/>
</dbReference>
<dbReference type="NCBIfam" id="TIGR02481">
    <property type="entry name" value="hemeryth_dom"/>
    <property type="match status" value="1"/>
</dbReference>
<dbReference type="SUPFAM" id="SSF47188">
    <property type="entry name" value="Hemerythrin-like"/>
    <property type="match status" value="1"/>
</dbReference>
<dbReference type="InterPro" id="IPR012827">
    <property type="entry name" value="Hemerythrin_metal-bd"/>
</dbReference>
<evidence type="ECO:0000313" key="6">
    <source>
        <dbReference type="Proteomes" id="UP000011728"/>
    </source>
</evidence>
<keyword evidence="6" id="KW-1185">Reference proteome</keyword>
<dbReference type="CDD" id="cd12107">
    <property type="entry name" value="Hemerythrin"/>
    <property type="match status" value="1"/>
</dbReference>
<dbReference type="KEGG" id="csr:Cspa_c24360"/>
<protein>
    <submittedName>
        <fullName evidence="5">Hemerythrin-like metal-binding protein</fullName>
    </submittedName>
</protein>
<reference evidence="5 6" key="1">
    <citation type="submission" date="2013-02" db="EMBL/GenBank/DDBJ databases">
        <title>Genome sequence of Clostridium saccharoperbutylacetonicum N1-4(HMT).</title>
        <authorList>
            <person name="Poehlein A."/>
            <person name="Daniel R."/>
        </authorList>
    </citation>
    <scope>NUCLEOTIDE SEQUENCE [LARGE SCALE GENOMIC DNA]</scope>
    <source>
        <strain evidence="6">N1-4(HMT)</strain>
    </source>
</reference>
<accession>M1MNA5</accession>
<dbReference type="GO" id="GO:0046872">
    <property type="term" value="F:metal ion binding"/>
    <property type="evidence" value="ECO:0007669"/>
    <property type="project" value="UniProtKB-KW"/>
</dbReference>
<dbReference type="RefSeq" id="WP_015392520.1">
    <property type="nucleotide sequence ID" value="NC_020291.1"/>
</dbReference>
<dbReference type="STRING" id="36745.CLSAP_22510"/>
<dbReference type="InterPro" id="IPR012312">
    <property type="entry name" value="Hemerythrin-like"/>
</dbReference>
<dbReference type="AlphaFoldDB" id="M1MNA5"/>
<organism evidence="5 6">
    <name type="scientific">Clostridium saccharoperbutylacetonicum N1-4(HMT)</name>
    <dbReference type="NCBI Taxonomy" id="931276"/>
    <lineage>
        <taxon>Bacteria</taxon>
        <taxon>Bacillati</taxon>
        <taxon>Bacillota</taxon>
        <taxon>Clostridia</taxon>
        <taxon>Eubacteriales</taxon>
        <taxon>Clostridiaceae</taxon>
        <taxon>Clostridium</taxon>
    </lineage>
</organism>
<name>M1MNA5_9CLOT</name>